<dbReference type="AlphaFoldDB" id="A0A5R8M3Y6"/>
<reference evidence="3 4" key="1">
    <citation type="journal article" date="2017" name="Int. J. Syst. Evol. Microbiol.">
        <title>Maripseudobacter aurantiacus gen. nov., sp. nov., a novel member of the family Flavobacteriaceae isolated from a sedimentation basin.</title>
        <authorList>
            <person name="Chen C."/>
            <person name="Su Y."/>
            <person name="Tao T."/>
            <person name="Fu G."/>
            <person name="Zhang C."/>
            <person name="Sun C."/>
            <person name="Zhang X."/>
            <person name="Wu M."/>
        </authorList>
    </citation>
    <scope>NUCLEOTIDE SEQUENCE [LARGE SCALE GENOMIC DNA]</scope>
    <source>
        <strain evidence="4">CDA4</strain>
    </source>
</reference>
<dbReference type="Proteomes" id="UP000308382">
    <property type="component" value="Unassembled WGS sequence"/>
</dbReference>
<dbReference type="Gene3D" id="3.10.450.50">
    <property type="match status" value="1"/>
</dbReference>
<evidence type="ECO:0000313" key="4">
    <source>
        <dbReference type="Proteomes" id="UP000308382"/>
    </source>
</evidence>
<accession>A0A5R8M3Y6</accession>
<evidence type="ECO:0000256" key="1">
    <source>
        <dbReference type="SAM" id="Phobius"/>
    </source>
</evidence>
<dbReference type="EMBL" id="VBUK01000006">
    <property type="protein sequence ID" value="TLF44331.1"/>
    <property type="molecule type" value="Genomic_DNA"/>
</dbReference>
<name>A0A5R8M3Y6_9FLAO</name>
<feature type="domain" description="DUF4440" evidence="2">
    <location>
        <begin position="61"/>
        <end position="174"/>
    </location>
</feature>
<keyword evidence="1" id="KW-1133">Transmembrane helix</keyword>
<evidence type="ECO:0000313" key="3">
    <source>
        <dbReference type="EMBL" id="TLF44331.1"/>
    </source>
</evidence>
<dbReference type="Pfam" id="PF14534">
    <property type="entry name" value="DUF4440"/>
    <property type="match status" value="1"/>
</dbReference>
<keyword evidence="4" id="KW-1185">Reference proteome</keyword>
<comment type="caution">
    <text evidence="3">The sequence shown here is derived from an EMBL/GenBank/DDBJ whole genome shotgun (WGS) entry which is preliminary data.</text>
</comment>
<protein>
    <submittedName>
        <fullName evidence="3">Nuclear transport factor 2 family protein</fullName>
    </submittedName>
</protein>
<sequence>MAYTVVAHKNRNMKYLFYFVIIWIVLVYSCNETKKTSDNINIQELSQEQVEQEVWDAIKGRFISWKDNDFETYMAYHHPDWKKWETRKNELTTKEGMAKFWEIMKAEEECLEMEVTPIEIEILDSGKSAIAHYTHTETFTYYGEDTPDGLTKGNTFRGTLRWSDFMVKENGKWLVIGGHRDMSMPEGKLVQVND</sequence>
<gene>
    <name evidence="3" type="ORF">FEK29_10950</name>
</gene>
<keyword evidence="1" id="KW-0472">Membrane</keyword>
<feature type="transmembrane region" description="Helical" evidence="1">
    <location>
        <begin position="12"/>
        <end position="29"/>
    </location>
</feature>
<dbReference type="InterPro" id="IPR032710">
    <property type="entry name" value="NTF2-like_dom_sf"/>
</dbReference>
<keyword evidence="1" id="KW-0812">Transmembrane</keyword>
<dbReference type="InterPro" id="IPR027843">
    <property type="entry name" value="DUF4440"/>
</dbReference>
<dbReference type="SUPFAM" id="SSF54427">
    <property type="entry name" value="NTF2-like"/>
    <property type="match status" value="1"/>
</dbReference>
<organism evidence="3 4">
    <name type="scientific">Maribacter aurantiacus</name>
    <dbReference type="NCBI Taxonomy" id="1882343"/>
    <lineage>
        <taxon>Bacteria</taxon>
        <taxon>Pseudomonadati</taxon>
        <taxon>Bacteroidota</taxon>
        <taxon>Flavobacteriia</taxon>
        <taxon>Flavobacteriales</taxon>
        <taxon>Flavobacteriaceae</taxon>
        <taxon>Maribacter</taxon>
    </lineage>
</organism>
<proteinExistence type="predicted"/>
<evidence type="ECO:0000259" key="2">
    <source>
        <dbReference type="Pfam" id="PF14534"/>
    </source>
</evidence>